<evidence type="ECO:0000313" key="1">
    <source>
        <dbReference type="EMBL" id="MDA7418986.1"/>
    </source>
</evidence>
<keyword evidence="2" id="KW-1185">Reference proteome</keyword>
<dbReference type="AlphaFoldDB" id="A0AAE3T2E7"/>
<sequence>MNTNPATRTVAERQFDVEDARGRTYRVTRYVWEEEQDGAWTELWDMLLTANGGLVDPLPDGSGYCVDGTATLVREVPGSVRTRASKEMDAVVPVGATGAH</sequence>
<dbReference type="RefSeq" id="WP_271430187.1">
    <property type="nucleotide sequence ID" value="NZ_JAQIPB010000013.1"/>
</dbReference>
<evidence type="ECO:0000313" key="2">
    <source>
        <dbReference type="Proteomes" id="UP001212602"/>
    </source>
</evidence>
<protein>
    <submittedName>
        <fullName evidence="1">Uncharacterized protein</fullName>
    </submittedName>
</protein>
<accession>A0AAE3T2E7</accession>
<dbReference type="Proteomes" id="UP001212602">
    <property type="component" value="Unassembled WGS sequence"/>
</dbReference>
<gene>
    <name evidence="1" type="ORF">PGB34_21665</name>
</gene>
<name>A0AAE3T2E7_9BURK</name>
<proteinExistence type="predicted"/>
<organism evidence="1 2">
    <name type="scientific">Xenophilus arseniciresistens</name>
    <dbReference type="NCBI Taxonomy" id="1283306"/>
    <lineage>
        <taxon>Bacteria</taxon>
        <taxon>Pseudomonadati</taxon>
        <taxon>Pseudomonadota</taxon>
        <taxon>Betaproteobacteria</taxon>
        <taxon>Burkholderiales</taxon>
        <taxon>Comamonadaceae</taxon>
        <taxon>Xenophilus</taxon>
    </lineage>
</organism>
<dbReference type="EMBL" id="JAQIPB010000013">
    <property type="protein sequence ID" value="MDA7418986.1"/>
    <property type="molecule type" value="Genomic_DNA"/>
</dbReference>
<comment type="caution">
    <text evidence="1">The sequence shown here is derived from an EMBL/GenBank/DDBJ whole genome shotgun (WGS) entry which is preliminary data.</text>
</comment>
<reference evidence="1" key="1">
    <citation type="submission" date="2023-01" db="EMBL/GenBank/DDBJ databases">
        <title>Xenophilus mangrovi sp. nov., isolated from soil of Mangrove nature reserve.</title>
        <authorList>
            <person name="Xu S."/>
            <person name="Liu Z."/>
            <person name="Xu Y."/>
        </authorList>
    </citation>
    <scope>NUCLEOTIDE SEQUENCE</scope>
    <source>
        <strain evidence="1">YW8</strain>
    </source>
</reference>